<dbReference type="AlphaFoldDB" id="M5FC08"/>
<evidence type="ECO:0000313" key="1">
    <source>
        <dbReference type="EMBL" id="CCV09441.1"/>
    </source>
</evidence>
<dbReference type="EMBL" id="CAUM01000176">
    <property type="protein sequence ID" value="CCV09441.1"/>
    <property type="molecule type" value="Genomic_DNA"/>
</dbReference>
<dbReference type="Proteomes" id="UP000012062">
    <property type="component" value="Unassembled WGS sequence"/>
</dbReference>
<keyword evidence="2" id="KW-1185">Reference proteome</keyword>
<name>M5FC08_9HYPH</name>
<reference evidence="1 2" key="1">
    <citation type="submission" date="2013-02" db="EMBL/GenBank/DDBJ databases">
        <authorList>
            <person name="Genoscope - CEA"/>
        </authorList>
    </citation>
    <scope>NUCLEOTIDE SEQUENCE [LARGE SCALE GENOMIC DNA]</scope>
    <source>
        <strain evidence="1 2">STM 2683</strain>
    </source>
</reference>
<comment type="caution">
    <text evidence="1">The sequence shown here is derived from an EMBL/GenBank/DDBJ whole genome shotgun (WGS) entry which is preliminary data.</text>
</comment>
<organism evidence="1 2">
    <name type="scientific">Mesorhizobium metallidurans STM 2683</name>
    <dbReference type="NCBI Taxonomy" id="1297569"/>
    <lineage>
        <taxon>Bacteria</taxon>
        <taxon>Pseudomonadati</taxon>
        <taxon>Pseudomonadota</taxon>
        <taxon>Alphaproteobacteria</taxon>
        <taxon>Hyphomicrobiales</taxon>
        <taxon>Phyllobacteriaceae</taxon>
        <taxon>Mesorhizobium</taxon>
    </lineage>
</organism>
<dbReference type="STRING" id="1297569.MESS2_p130002"/>
<proteinExistence type="predicted"/>
<accession>M5FC08</accession>
<sequence>MGLPPLVHECVKPVTHALRETVTTATVGARDTCEQAAQDAVRALDEHSAERSVVTAGVRTRAVGRRPYFARGPSVWR</sequence>
<evidence type="ECO:0000313" key="2">
    <source>
        <dbReference type="Proteomes" id="UP000012062"/>
    </source>
</evidence>
<protein>
    <submittedName>
        <fullName evidence="1">Uncharacterized protein</fullName>
    </submittedName>
</protein>
<gene>
    <name evidence="1" type="ORF">MESS2_p130002</name>
</gene>